<evidence type="ECO:0000313" key="2">
    <source>
        <dbReference type="Proteomes" id="UP000078561"/>
    </source>
</evidence>
<dbReference type="Gene3D" id="1.20.1280.50">
    <property type="match status" value="1"/>
</dbReference>
<sequence>MSNINNLSLELVEHIVDYIDRYADLYQCARVSKYFYMASTPKLWYSPIAESNSRNLLLSELLSECNDFENSLSPPRAQDVLPQRGVPLAPLSHCIRKLQFSIQDNVGTIVSVVEQTPLVEDLTIKDHVIDSATMDYIAHLCPQLTRIHLHANTDESGHLASFARHCRHLRHIVLSWPTRLVLNSLAVFKDYRLESLEINMDYRLLPPLENLESFLSGLQNLTSLKVYFNGER</sequence>
<protein>
    <submittedName>
        <fullName evidence="1">Uncharacterized protein</fullName>
    </submittedName>
</protein>
<dbReference type="EMBL" id="LT551899">
    <property type="protein sequence ID" value="SAL97697.1"/>
    <property type="molecule type" value="Genomic_DNA"/>
</dbReference>
<dbReference type="InParanoid" id="A0A163UUC2"/>
<evidence type="ECO:0000313" key="1">
    <source>
        <dbReference type="EMBL" id="SAL97697.1"/>
    </source>
</evidence>
<organism evidence="1">
    <name type="scientific">Absidia glauca</name>
    <name type="common">Pin mould</name>
    <dbReference type="NCBI Taxonomy" id="4829"/>
    <lineage>
        <taxon>Eukaryota</taxon>
        <taxon>Fungi</taxon>
        <taxon>Fungi incertae sedis</taxon>
        <taxon>Mucoromycota</taxon>
        <taxon>Mucoromycotina</taxon>
        <taxon>Mucoromycetes</taxon>
        <taxon>Mucorales</taxon>
        <taxon>Cunninghamellaceae</taxon>
        <taxon>Absidia</taxon>
    </lineage>
</organism>
<dbReference type="InterPro" id="IPR036047">
    <property type="entry name" value="F-box-like_dom_sf"/>
</dbReference>
<dbReference type="AlphaFoldDB" id="A0A163UUC2"/>
<dbReference type="SUPFAM" id="SSF52047">
    <property type="entry name" value="RNI-like"/>
    <property type="match status" value="1"/>
</dbReference>
<proteinExistence type="predicted"/>
<reference evidence="1" key="1">
    <citation type="submission" date="2016-04" db="EMBL/GenBank/DDBJ databases">
        <authorList>
            <person name="Evans L.H."/>
            <person name="Alamgir A."/>
            <person name="Owens N."/>
            <person name="Weber N.D."/>
            <person name="Virtaneva K."/>
            <person name="Barbian K."/>
            <person name="Babar A."/>
            <person name="Rosenke K."/>
        </authorList>
    </citation>
    <scope>NUCLEOTIDE SEQUENCE [LARGE SCALE GENOMIC DNA]</scope>
    <source>
        <strain evidence="1">CBS 101.48</strain>
    </source>
</reference>
<keyword evidence="2" id="KW-1185">Reference proteome</keyword>
<gene>
    <name evidence="1" type="primary">ABSGL_03204.1 scaffold 4267</name>
</gene>
<dbReference type="Proteomes" id="UP000078561">
    <property type="component" value="Unassembled WGS sequence"/>
</dbReference>
<name>A0A163UUC2_ABSGL</name>
<dbReference type="SUPFAM" id="SSF81383">
    <property type="entry name" value="F-box domain"/>
    <property type="match status" value="1"/>
</dbReference>
<dbReference type="Gene3D" id="3.80.10.10">
    <property type="entry name" value="Ribonuclease Inhibitor"/>
    <property type="match status" value="1"/>
</dbReference>
<dbReference type="InterPro" id="IPR032675">
    <property type="entry name" value="LRR_dom_sf"/>
</dbReference>
<accession>A0A163UUC2</accession>